<organism evidence="2 3">
    <name type="scientific">Ruminiclostridium herbifermentans</name>
    <dbReference type="NCBI Taxonomy" id="2488810"/>
    <lineage>
        <taxon>Bacteria</taxon>
        <taxon>Bacillati</taxon>
        <taxon>Bacillota</taxon>
        <taxon>Clostridia</taxon>
        <taxon>Eubacteriales</taxon>
        <taxon>Oscillospiraceae</taxon>
        <taxon>Ruminiclostridium</taxon>
    </lineage>
</organism>
<keyword evidence="3" id="KW-1185">Reference proteome</keyword>
<protein>
    <submittedName>
        <fullName evidence="2">Type II toxin-antitoxin system Phd/YefM family antitoxin</fullName>
    </submittedName>
</protein>
<dbReference type="InterPro" id="IPR036165">
    <property type="entry name" value="YefM-like_sf"/>
</dbReference>
<comment type="similarity">
    <text evidence="1">Belongs to the phD/YefM antitoxin family.</text>
</comment>
<evidence type="ECO:0000256" key="1">
    <source>
        <dbReference type="ARBA" id="ARBA00009981"/>
    </source>
</evidence>
<evidence type="ECO:0000313" key="2">
    <source>
        <dbReference type="EMBL" id="QNU67381.1"/>
    </source>
</evidence>
<sequence>MLNTYVRPSRDLRNNYYEIAKIVKEHNHVIIINNGRGEAFLIGIEEFADYEEYVHKKYVLSELKKAKE</sequence>
<dbReference type="RefSeq" id="WP_137697723.1">
    <property type="nucleotide sequence ID" value="NZ_CP061336.1"/>
</dbReference>
<dbReference type="SUPFAM" id="SSF143120">
    <property type="entry name" value="YefM-like"/>
    <property type="match status" value="1"/>
</dbReference>
<gene>
    <name evidence="2" type="ORF">EHE19_002235</name>
</gene>
<dbReference type="EMBL" id="CP061336">
    <property type="protein sequence ID" value="QNU67381.1"/>
    <property type="molecule type" value="Genomic_DNA"/>
</dbReference>
<reference evidence="2 3" key="1">
    <citation type="submission" date="2020-09" db="EMBL/GenBank/DDBJ databases">
        <title>Characterization and genome sequencing of Ruminiclostridium sp. nov. MA18.</title>
        <authorList>
            <person name="Rettenmaier R."/>
            <person name="Kowollik M.-L."/>
            <person name="Liebl W."/>
            <person name="Zverlov V."/>
        </authorList>
    </citation>
    <scope>NUCLEOTIDE SEQUENCE [LARGE SCALE GENOMIC DNA]</scope>
    <source>
        <strain evidence="2 3">MA18</strain>
    </source>
</reference>
<dbReference type="Proteomes" id="UP000306409">
    <property type="component" value="Chromosome"/>
</dbReference>
<dbReference type="Gene3D" id="3.40.1620.10">
    <property type="entry name" value="YefM-like domain"/>
    <property type="match status" value="1"/>
</dbReference>
<dbReference type="AlphaFoldDB" id="A0A4V6ENX0"/>
<dbReference type="OrthoDB" id="9795585at2"/>
<name>A0A4V6ENX0_9FIRM</name>
<proteinExistence type="inferred from homology"/>
<dbReference type="KEGG" id="rher:EHE19_002235"/>
<evidence type="ECO:0000313" key="3">
    <source>
        <dbReference type="Proteomes" id="UP000306409"/>
    </source>
</evidence>
<accession>A0A4V6ENX0</accession>